<protein>
    <recommendedName>
        <fullName evidence="4">Glycoside hydrolase family 3 N-terminal domain-containing protein</fullName>
    </recommendedName>
</protein>
<dbReference type="EMBL" id="RZUG01000005">
    <property type="protein sequence ID" value="KAA8825785.1"/>
    <property type="molecule type" value="Genomic_DNA"/>
</dbReference>
<gene>
    <name evidence="5" type="ORF">EMO92_04815</name>
</gene>
<evidence type="ECO:0000259" key="4">
    <source>
        <dbReference type="Pfam" id="PF00933"/>
    </source>
</evidence>
<evidence type="ECO:0000256" key="1">
    <source>
        <dbReference type="ARBA" id="ARBA00005336"/>
    </source>
</evidence>
<keyword evidence="2" id="KW-0378">Hydrolase</keyword>
<dbReference type="PRINTS" id="PR00133">
    <property type="entry name" value="GLHYDRLASE3"/>
</dbReference>
<dbReference type="RefSeq" id="WP_150335424.1">
    <property type="nucleotide sequence ID" value="NZ_RZUG01000005.1"/>
</dbReference>
<evidence type="ECO:0000313" key="6">
    <source>
        <dbReference type="Proteomes" id="UP000326251"/>
    </source>
</evidence>
<keyword evidence="3" id="KW-0812">Transmembrane</keyword>
<comment type="similarity">
    <text evidence="1">Belongs to the glycosyl hydrolase 3 family.</text>
</comment>
<evidence type="ECO:0000256" key="2">
    <source>
        <dbReference type="ARBA" id="ARBA00022801"/>
    </source>
</evidence>
<keyword evidence="3" id="KW-1133">Transmembrane helix</keyword>
<dbReference type="PANTHER" id="PTHR42715">
    <property type="entry name" value="BETA-GLUCOSIDASE"/>
    <property type="match status" value="1"/>
</dbReference>
<comment type="caution">
    <text evidence="5">The sequence shown here is derived from an EMBL/GenBank/DDBJ whole genome shotgun (WGS) entry which is preliminary data.</text>
</comment>
<name>A0A5J5E8K2_9BIFI</name>
<accession>A0A5J5E8K2</accession>
<feature type="transmembrane region" description="Helical" evidence="3">
    <location>
        <begin position="297"/>
        <end position="316"/>
    </location>
</feature>
<reference evidence="5 6" key="1">
    <citation type="journal article" date="2019" name="Syst. Appl. Microbiol.">
        <title>Characterization of Bifidobacterium species in feaces of the Egyptian fruit bat: Description of B. vespertilionis sp. nov. and B. rousetti sp. nov.</title>
        <authorList>
            <person name="Modesto M."/>
            <person name="Satti M."/>
            <person name="Watanabe K."/>
            <person name="Puglisi E."/>
            <person name="Morelli L."/>
            <person name="Huang C.-H."/>
            <person name="Liou J.-S."/>
            <person name="Miyashita M."/>
            <person name="Tamura T."/>
            <person name="Saito S."/>
            <person name="Mori K."/>
            <person name="Huang L."/>
            <person name="Sciavilla P."/>
            <person name="Sandri C."/>
            <person name="Spiezio C."/>
            <person name="Vitali F."/>
            <person name="Cavalieri D."/>
            <person name="Perpetuini G."/>
            <person name="Tofalo R."/>
            <person name="Bonetti A."/>
            <person name="Arita M."/>
            <person name="Mattarelli P."/>
        </authorList>
    </citation>
    <scope>NUCLEOTIDE SEQUENCE [LARGE SCALE GENOMIC DNA]</scope>
    <source>
        <strain evidence="5 6">RST19</strain>
    </source>
</reference>
<dbReference type="Gene3D" id="3.20.20.300">
    <property type="entry name" value="Glycoside hydrolase, family 3, N-terminal domain"/>
    <property type="match status" value="1"/>
</dbReference>
<dbReference type="SUPFAM" id="SSF51445">
    <property type="entry name" value="(Trans)glycosidases"/>
    <property type="match status" value="1"/>
</dbReference>
<feature type="domain" description="Glycoside hydrolase family 3 N-terminal" evidence="4">
    <location>
        <begin position="33"/>
        <end position="209"/>
    </location>
</feature>
<dbReference type="InterPro" id="IPR017853">
    <property type="entry name" value="GH"/>
</dbReference>
<organism evidence="5 6">
    <name type="scientific">Bifidobacterium reuteri</name>
    <dbReference type="NCBI Taxonomy" id="983706"/>
    <lineage>
        <taxon>Bacteria</taxon>
        <taxon>Bacillati</taxon>
        <taxon>Actinomycetota</taxon>
        <taxon>Actinomycetes</taxon>
        <taxon>Bifidobacteriales</taxon>
        <taxon>Bifidobacteriaceae</taxon>
        <taxon>Bifidobacterium</taxon>
    </lineage>
</organism>
<dbReference type="Pfam" id="PF00933">
    <property type="entry name" value="Glyco_hydro_3"/>
    <property type="match status" value="1"/>
</dbReference>
<dbReference type="AlphaFoldDB" id="A0A5J5E8K2"/>
<dbReference type="InterPro" id="IPR036962">
    <property type="entry name" value="Glyco_hydro_3_N_sf"/>
</dbReference>
<evidence type="ECO:0000256" key="3">
    <source>
        <dbReference type="SAM" id="Phobius"/>
    </source>
</evidence>
<dbReference type="InterPro" id="IPR001764">
    <property type="entry name" value="Glyco_hydro_3_N"/>
</dbReference>
<keyword evidence="3" id="KW-0472">Membrane</keyword>
<proteinExistence type="inferred from homology"/>
<evidence type="ECO:0000313" key="5">
    <source>
        <dbReference type="EMBL" id="KAA8825785.1"/>
    </source>
</evidence>
<dbReference type="InterPro" id="IPR050288">
    <property type="entry name" value="Cellulose_deg_GH3"/>
</dbReference>
<dbReference type="PANTHER" id="PTHR42715:SF10">
    <property type="entry name" value="BETA-GLUCOSIDASE"/>
    <property type="match status" value="1"/>
</dbReference>
<dbReference type="Proteomes" id="UP000326251">
    <property type="component" value="Unassembled WGS sequence"/>
</dbReference>
<dbReference type="GO" id="GO:0004553">
    <property type="term" value="F:hydrolase activity, hydrolyzing O-glycosyl compounds"/>
    <property type="evidence" value="ECO:0007669"/>
    <property type="project" value="InterPro"/>
</dbReference>
<sequence length="343" mass="37611">MTTLFTNAYSTTAPLDSVGRQQDKNADGPAQIGSMTGIGAGTGFPNATVLAQTWNTNLAQEMGRTVGQQALANGFSGWYAPAVNLHRSPLDGRNYEYYAEDPILSGMMCGNVVQGANEAGVYTFTKHFVANDGESGIYRDSVYTWMTEQTLRETYLEPFRMIVEQYDAPGLMSSYNRIGATWAGGSKALMSSILRDEWGFQGAVITDYCDHHQYMNGDHVLDAGGNLWMSGFIPGTLAQDTSSQGAIAKLRQAAKGTLYMQMHVRSVNRSYVQRTGDTSMARPDFNTPGWSNWRQSLLLLDAVFLLFMALSIRGLVIDHRLRKARRGAKGLKAEPVAGPESVR</sequence>
<dbReference type="GO" id="GO:0005975">
    <property type="term" value="P:carbohydrate metabolic process"/>
    <property type="evidence" value="ECO:0007669"/>
    <property type="project" value="InterPro"/>
</dbReference>